<name>A0A1J4JG04_9EUKA</name>
<keyword evidence="2" id="KW-1133">Transmembrane helix</keyword>
<evidence type="ECO:0000313" key="4">
    <source>
        <dbReference type="Proteomes" id="UP000179807"/>
    </source>
</evidence>
<proteinExistence type="predicted"/>
<dbReference type="EMBL" id="MLAK01001077">
    <property type="protein sequence ID" value="OHS98056.1"/>
    <property type="molecule type" value="Genomic_DNA"/>
</dbReference>
<dbReference type="Proteomes" id="UP000179807">
    <property type="component" value="Unassembled WGS sequence"/>
</dbReference>
<accession>A0A1J4JG04</accession>
<evidence type="ECO:0000313" key="3">
    <source>
        <dbReference type="EMBL" id="OHS98056.1"/>
    </source>
</evidence>
<feature type="transmembrane region" description="Helical" evidence="2">
    <location>
        <begin position="257"/>
        <end position="277"/>
    </location>
</feature>
<feature type="region of interest" description="Disordered" evidence="1">
    <location>
        <begin position="362"/>
        <end position="408"/>
    </location>
</feature>
<evidence type="ECO:0000256" key="2">
    <source>
        <dbReference type="SAM" id="Phobius"/>
    </source>
</evidence>
<keyword evidence="2" id="KW-0812">Transmembrane</keyword>
<evidence type="ECO:0000256" key="1">
    <source>
        <dbReference type="SAM" id="MobiDB-lite"/>
    </source>
</evidence>
<feature type="compositionally biased region" description="Basic and acidic residues" evidence="1">
    <location>
        <begin position="371"/>
        <end position="380"/>
    </location>
</feature>
<dbReference type="AlphaFoldDB" id="A0A1J4JG04"/>
<protein>
    <submittedName>
        <fullName evidence="3">Uncharacterized protein</fullName>
    </submittedName>
</protein>
<dbReference type="GeneID" id="94845046"/>
<keyword evidence="2" id="KW-0472">Membrane</keyword>
<organism evidence="3 4">
    <name type="scientific">Tritrichomonas foetus</name>
    <dbReference type="NCBI Taxonomy" id="1144522"/>
    <lineage>
        <taxon>Eukaryota</taxon>
        <taxon>Metamonada</taxon>
        <taxon>Parabasalia</taxon>
        <taxon>Tritrichomonadida</taxon>
        <taxon>Tritrichomonadidae</taxon>
        <taxon>Tritrichomonas</taxon>
    </lineage>
</organism>
<dbReference type="RefSeq" id="XP_068351193.1">
    <property type="nucleotide sequence ID" value="XM_068510342.1"/>
</dbReference>
<feature type="compositionally biased region" description="Low complexity" evidence="1">
    <location>
        <begin position="381"/>
        <end position="393"/>
    </location>
</feature>
<keyword evidence="4" id="KW-1185">Reference proteome</keyword>
<reference evidence="3" key="1">
    <citation type="submission" date="2016-10" db="EMBL/GenBank/DDBJ databases">
        <authorList>
            <person name="Benchimol M."/>
            <person name="Almeida L.G."/>
            <person name="Vasconcelos A.T."/>
            <person name="Perreira-Neves A."/>
            <person name="Rosa I.A."/>
            <person name="Tasca T."/>
            <person name="Bogo M.R."/>
            <person name="de Souza W."/>
        </authorList>
    </citation>
    <scope>NUCLEOTIDE SEQUENCE [LARGE SCALE GENOMIC DNA]</scope>
    <source>
        <strain evidence="3">K</strain>
    </source>
</reference>
<sequence length="408" mass="47584">MKRVKNKTSHISSNEKDGMLFYQFYSFVNKTQVIFKNSGKNSIENVKFAIMKTTIECLGDIFVSKKQEVRKDNPITFTWRNEDDDFLVFPQMKKCVIVKNDNFFIFNSELQSNSNYYSYNKSQIQLKTERITKFIDFEILYFNYGDLSKLTAFYGSHKRILNSYLSGQTEEPLLIIFETPNNCASSFLHLNYNVVEGNIENENSSMKTTKCNMKQPKSNDESNDESDDFIFIKNNEFSKQYCYGKNNKSSNDNDRNMPVIIGLALSFFFFAVFLVILHIRYKTRRNYQEGNQNNTTNNHDNNTTNINNTMNRNNHEVAENELPFANKIPEFYSDSTEIDKDDLKVKETPNKEISQIDVEKIDPYQINQVNKEAKQEDKSLSDFSSTSSSQTKGSEMRTPYTHTNDVIF</sequence>
<comment type="caution">
    <text evidence="3">The sequence shown here is derived from an EMBL/GenBank/DDBJ whole genome shotgun (WGS) entry which is preliminary data.</text>
</comment>
<gene>
    <name evidence="3" type="ORF">TRFO_35584</name>
</gene>
<dbReference type="VEuPathDB" id="TrichDB:TRFO_35584"/>